<sequence>MIRLSLAFLAIAAGLFPLAASAQTQVPSDRGEIALSFAPVVQRATPAVVNIYATRIVAERLSPFAGDPFFSQFFDFGQAVPRVQNSLGSGVILSADGIVVSNHHVVGGADDIRVVLADRREFAGRVILADASADLAVIRLEGAAGLPALELADADRAQVGDLVLAIGNPFGVGQTVTSGIVSGLARAGAAGRAGYFVQTDAAINPGNSGGALVDLEGRLLGINTSILTRSGGSNGIGFAIPANLVAQYVAQAQAGRTEFERPWSGIDVQPVDQSLAEAMGLAGPGGVAIRQIHPESPFAAARLAAGDVVIAIDGQPVESPQALDYRLAVRGPGATARVTYWRDGAFAEAEVVLAPARGSAGSESLRIAAPNIFDGLAVAALDPALIDRLGLPLSAQGIVVTEVAGRARRTGLRPGDILLAVNDRPLSRPADLAEITARPGRSWIVEFIRNGGRGVIQLSGG</sequence>
<name>A0A2R8BNL7_9RHOB</name>
<dbReference type="Gene3D" id="2.30.42.10">
    <property type="match status" value="1"/>
</dbReference>
<evidence type="ECO:0000313" key="8">
    <source>
        <dbReference type="Proteomes" id="UP000244924"/>
    </source>
</evidence>
<protein>
    <submittedName>
        <fullName evidence="7">Periplasmic serine endoprotease DegP</fullName>
        <ecNumber evidence="7">3.4.21.107</ecNumber>
    </submittedName>
</protein>
<dbReference type="Pfam" id="PF13180">
    <property type="entry name" value="PDZ_2"/>
    <property type="match status" value="1"/>
</dbReference>
<dbReference type="Proteomes" id="UP000244924">
    <property type="component" value="Unassembled WGS sequence"/>
</dbReference>
<dbReference type="InterPro" id="IPR001940">
    <property type="entry name" value="Peptidase_S1C"/>
</dbReference>
<dbReference type="PANTHER" id="PTHR22939:SF129">
    <property type="entry name" value="SERINE PROTEASE HTRA2, MITOCHONDRIAL"/>
    <property type="match status" value="1"/>
</dbReference>
<feature type="signal peptide" evidence="5">
    <location>
        <begin position="1"/>
        <end position="22"/>
    </location>
</feature>
<dbReference type="Gene3D" id="2.40.10.120">
    <property type="match status" value="1"/>
</dbReference>
<evidence type="ECO:0000256" key="5">
    <source>
        <dbReference type="SAM" id="SignalP"/>
    </source>
</evidence>
<dbReference type="PROSITE" id="PS50106">
    <property type="entry name" value="PDZ"/>
    <property type="match status" value="1"/>
</dbReference>
<dbReference type="PRINTS" id="PR00834">
    <property type="entry name" value="PROTEASES2C"/>
</dbReference>
<evidence type="ECO:0000256" key="2">
    <source>
        <dbReference type="ARBA" id="ARBA00022670"/>
    </source>
</evidence>
<evidence type="ECO:0000256" key="4">
    <source>
        <dbReference type="ARBA" id="ARBA00022825"/>
    </source>
</evidence>
<evidence type="ECO:0000259" key="6">
    <source>
        <dbReference type="PROSITE" id="PS50106"/>
    </source>
</evidence>
<dbReference type="GO" id="GO:0004252">
    <property type="term" value="F:serine-type endopeptidase activity"/>
    <property type="evidence" value="ECO:0007669"/>
    <property type="project" value="InterPro"/>
</dbReference>
<keyword evidence="3 7" id="KW-0378">Hydrolase</keyword>
<dbReference type="AlphaFoldDB" id="A0A2R8BNL7"/>
<reference evidence="7 8" key="1">
    <citation type="submission" date="2018-03" db="EMBL/GenBank/DDBJ databases">
        <authorList>
            <person name="Keele B.F."/>
        </authorList>
    </citation>
    <scope>NUCLEOTIDE SEQUENCE [LARGE SCALE GENOMIC DNA]</scope>
    <source>
        <strain evidence="7 8">CECT 8626</strain>
    </source>
</reference>
<gene>
    <name evidence="7" type="primary">degP_2</name>
    <name evidence="7" type="ORF">DEA8626_03957</name>
</gene>
<keyword evidence="5" id="KW-0732">Signal</keyword>
<dbReference type="Pfam" id="PF13365">
    <property type="entry name" value="Trypsin_2"/>
    <property type="match status" value="1"/>
</dbReference>
<keyword evidence="4" id="KW-0720">Serine protease</keyword>
<feature type="domain" description="PDZ" evidence="6">
    <location>
        <begin position="265"/>
        <end position="344"/>
    </location>
</feature>
<evidence type="ECO:0000256" key="1">
    <source>
        <dbReference type="ARBA" id="ARBA00010541"/>
    </source>
</evidence>
<dbReference type="Gene3D" id="2.30.42.60">
    <property type="match status" value="1"/>
</dbReference>
<dbReference type="EMBL" id="OMOQ01000006">
    <property type="protein sequence ID" value="SPH24924.1"/>
    <property type="molecule type" value="Genomic_DNA"/>
</dbReference>
<evidence type="ECO:0000256" key="3">
    <source>
        <dbReference type="ARBA" id="ARBA00022801"/>
    </source>
</evidence>
<comment type="similarity">
    <text evidence="1">Belongs to the peptidase S1C family.</text>
</comment>
<accession>A0A2R8BNL7</accession>
<dbReference type="Pfam" id="PF17820">
    <property type="entry name" value="PDZ_6"/>
    <property type="match status" value="1"/>
</dbReference>
<dbReference type="EC" id="3.4.21.107" evidence="7"/>
<dbReference type="InterPro" id="IPR009003">
    <property type="entry name" value="Peptidase_S1_PA"/>
</dbReference>
<evidence type="ECO:0000313" key="7">
    <source>
        <dbReference type="EMBL" id="SPH24924.1"/>
    </source>
</evidence>
<feature type="chain" id="PRO_5015347829" evidence="5">
    <location>
        <begin position="23"/>
        <end position="461"/>
    </location>
</feature>
<keyword evidence="8" id="KW-1185">Reference proteome</keyword>
<organism evidence="7 8">
    <name type="scientific">Albidovulum aquaemixtae</name>
    <dbReference type="NCBI Taxonomy" id="1542388"/>
    <lineage>
        <taxon>Bacteria</taxon>
        <taxon>Pseudomonadati</taxon>
        <taxon>Pseudomonadota</taxon>
        <taxon>Alphaproteobacteria</taxon>
        <taxon>Rhodobacterales</taxon>
        <taxon>Paracoccaceae</taxon>
        <taxon>Albidovulum</taxon>
    </lineage>
</organism>
<dbReference type="PANTHER" id="PTHR22939">
    <property type="entry name" value="SERINE PROTEASE FAMILY S1C HTRA-RELATED"/>
    <property type="match status" value="1"/>
</dbReference>
<keyword evidence="2 7" id="KW-0645">Protease</keyword>
<dbReference type="SUPFAM" id="SSF50494">
    <property type="entry name" value="Trypsin-like serine proteases"/>
    <property type="match status" value="1"/>
</dbReference>
<proteinExistence type="inferred from homology"/>
<dbReference type="GO" id="GO:0006515">
    <property type="term" value="P:protein quality control for misfolded or incompletely synthesized proteins"/>
    <property type="evidence" value="ECO:0007669"/>
    <property type="project" value="TreeGrafter"/>
</dbReference>
<dbReference type="InterPro" id="IPR041489">
    <property type="entry name" value="PDZ_6"/>
</dbReference>
<dbReference type="SUPFAM" id="SSF50156">
    <property type="entry name" value="PDZ domain-like"/>
    <property type="match status" value="2"/>
</dbReference>
<dbReference type="GO" id="GO:0042597">
    <property type="term" value="C:periplasmic space"/>
    <property type="evidence" value="ECO:0007669"/>
    <property type="project" value="TreeGrafter"/>
</dbReference>
<dbReference type="InterPro" id="IPR001478">
    <property type="entry name" value="PDZ"/>
</dbReference>
<dbReference type="SMART" id="SM00228">
    <property type="entry name" value="PDZ"/>
    <property type="match status" value="2"/>
</dbReference>
<dbReference type="InterPro" id="IPR036034">
    <property type="entry name" value="PDZ_sf"/>
</dbReference>